<dbReference type="EC" id="5.2.1.8" evidence="2"/>
<evidence type="ECO:0000256" key="1">
    <source>
        <dbReference type="ARBA" id="ARBA00000971"/>
    </source>
</evidence>
<evidence type="ECO:0000256" key="2">
    <source>
        <dbReference type="ARBA" id="ARBA00013194"/>
    </source>
</evidence>
<name>A0ABT5NPZ4_9PSED</name>
<gene>
    <name evidence="4" type="ORF">M5G11_06785</name>
</gene>
<dbReference type="Pfam" id="PF13624">
    <property type="entry name" value="SurA_N_3"/>
    <property type="match status" value="1"/>
</dbReference>
<protein>
    <recommendedName>
        <fullName evidence="2">peptidylprolyl isomerase</fullName>
        <ecNumber evidence="2">5.2.1.8</ecNumber>
    </recommendedName>
</protein>
<dbReference type="InterPro" id="IPR027304">
    <property type="entry name" value="Trigger_fact/SurA_dom_sf"/>
</dbReference>
<keyword evidence="5" id="KW-1185">Reference proteome</keyword>
<dbReference type="PANTHER" id="PTHR47245">
    <property type="entry name" value="PEPTIDYLPROLYL ISOMERASE"/>
    <property type="match status" value="1"/>
</dbReference>
<comment type="catalytic activity">
    <reaction evidence="1">
        <text>[protein]-peptidylproline (omega=180) = [protein]-peptidylproline (omega=0)</text>
        <dbReference type="Rhea" id="RHEA:16237"/>
        <dbReference type="Rhea" id="RHEA-COMP:10747"/>
        <dbReference type="Rhea" id="RHEA-COMP:10748"/>
        <dbReference type="ChEBI" id="CHEBI:83833"/>
        <dbReference type="ChEBI" id="CHEBI:83834"/>
        <dbReference type="EC" id="5.2.1.8"/>
    </reaction>
</comment>
<comment type="caution">
    <text evidence="4">The sequence shown here is derived from an EMBL/GenBank/DDBJ whole genome shotgun (WGS) entry which is preliminary data.</text>
</comment>
<evidence type="ECO:0000256" key="3">
    <source>
        <dbReference type="ARBA" id="ARBA00023110"/>
    </source>
</evidence>
<evidence type="ECO:0000313" key="4">
    <source>
        <dbReference type="EMBL" id="MDD0990244.1"/>
    </source>
</evidence>
<dbReference type="Proteomes" id="UP001148203">
    <property type="component" value="Unassembled WGS sequence"/>
</dbReference>
<reference evidence="4 5" key="1">
    <citation type="submission" date="2022-05" db="EMBL/GenBank/DDBJ databases">
        <title>Novel Pseudomonas spp. Isolated from a Rainbow Trout Aquaculture Facility.</title>
        <authorList>
            <person name="Testerman T."/>
            <person name="Graf J."/>
        </authorList>
    </citation>
    <scope>NUCLEOTIDE SEQUENCE [LARGE SCALE GENOMIC DNA]</scope>
    <source>
        <strain evidence="4 5">ID681</strain>
    </source>
</reference>
<dbReference type="RefSeq" id="WP_273911218.1">
    <property type="nucleotide sequence ID" value="NZ_JAMDGX010000038.1"/>
</dbReference>
<keyword evidence="3" id="KW-0697">Rotamase</keyword>
<dbReference type="Gene3D" id="1.10.4030.10">
    <property type="entry name" value="Porin chaperone SurA, peptide-binding domain"/>
    <property type="match status" value="1"/>
</dbReference>
<dbReference type="SUPFAM" id="SSF109998">
    <property type="entry name" value="Triger factor/SurA peptide-binding domain-like"/>
    <property type="match status" value="1"/>
</dbReference>
<dbReference type="EMBL" id="JAMDGY010000017">
    <property type="protein sequence ID" value="MDD0990244.1"/>
    <property type="molecule type" value="Genomic_DNA"/>
</dbReference>
<keyword evidence="3" id="KW-0413">Isomerase</keyword>
<sequence>MKLFLLILILIAVAQVFLLKAEEGGMAAARVNGVAISEYRLERYFAEYLEDQGRNLTSIRSPSLYKRLRDQALQDLIDKELLWQEARQRGVEVSQAAVQARIDELRAAFGSAERFTRELATAGFDEASFADYTRHEMAAQQVYLALTQVPEPSPEQVQAFYQEGKETASPAQNQFAGGPVDREQGLALAKTLLFERQQAQARQALLQRLRSQSQIERIDAR</sequence>
<accession>A0ABT5NPZ4</accession>
<dbReference type="PANTHER" id="PTHR47245:SF2">
    <property type="entry name" value="PEPTIDYL-PROLYL CIS-TRANS ISOMERASE HP_0175-RELATED"/>
    <property type="match status" value="1"/>
</dbReference>
<evidence type="ECO:0000313" key="5">
    <source>
        <dbReference type="Proteomes" id="UP001148203"/>
    </source>
</evidence>
<organism evidence="4 5">
    <name type="scientific">Pseudomonas fontis</name>
    <dbReference type="NCBI Taxonomy" id="2942633"/>
    <lineage>
        <taxon>Bacteria</taxon>
        <taxon>Pseudomonadati</taxon>
        <taxon>Pseudomonadota</taxon>
        <taxon>Gammaproteobacteria</taxon>
        <taxon>Pseudomonadales</taxon>
        <taxon>Pseudomonadaceae</taxon>
        <taxon>Pseudomonas</taxon>
    </lineage>
</organism>
<dbReference type="InterPro" id="IPR050245">
    <property type="entry name" value="PrsA_foldase"/>
</dbReference>
<proteinExistence type="predicted"/>